<keyword evidence="3" id="KW-0479">Metal-binding</keyword>
<dbReference type="PANTHER" id="PTHR42796:SF4">
    <property type="entry name" value="FUMARYLACETOACETATE HYDROLASE DOMAIN-CONTAINING PROTEIN 2A"/>
    <property type="match status" value="1"/>
</dbReference>
<evidence type="ECO:0000256" key="2">
    <source>
        <dbReference type="ARBA" id="ARBA00010211"/>
    </source>
</evidence>
<dbReference type="Proteomes" id="UP000033618">
    <property type="component" value="Unassembled WGS sequence"/>
</dbReference>
<accession>A0A0F5JU24</accession>
<reference evidence="5 6" key="1">
    <citation type="submission" date="2015-03" db="EMBL/GenBank/DDBJ databases">
        <title>Draft Genome Sequence of Burkholderia andropogonis type strain ICMP2807, isolated from Sorghum bicolor.</title>
        <authorList>
            <person name="Lopes-Santos L."/>
            <person name="Castro D.B."/>
            <person name="Ottoboni L.M."/>
            <person name="Park D."/>
            <person name="Weirc B.S."/>
            <person name="Destefano S.A."/>
        </authorList>
    </citation>
    <scope>NUCLEOTIDE SEQUENCE [LARGE SCALE GENOMIC DNA]</scope>
    <source>
        <strain evidence="5 6">ICMP2807</strain>
    </source>
</reference>
<dbReference type="InterPro" id="IPR011234">
    <property type="entry name" value="Fumarylacetoacetase-like_C"/>
</dbReference>
<dbReference type="EMBL" id="LAQU01000066">
    <property type="protein sequence ID" value="KKB61145.1"/>
    <property type="molecule type" value="Genomic_DNA"/>
</dbReference>
<keyword evidence="6" id="KW-1185">Reference proteome</keyword>
<dbReference type="InterPro" id="IPR036663">
    <property type="entry name" value="Fumarylacetoacetase_C_sf"/>
</dbReference>
<dbReference type="Gene3D" id="3.90.850.10">
    <property type="entry name" value="Fumarylacetoacetase-like, C-terminal domain"/>
    <property type="match status" value="1"/>
</dbReference>
<gene>
    <name evidence="5" type="ORF">WM40_24860</name>
</gene>
<dbReference type="PATRIC" id="fig|28092.6.peg.5865"/>
<dbReference type="PANTHER" id="PTHR42796">
    <property type="entry name" value="FUMARYLACETOACETATE HYDROLASE DOMAIN-CONTAINING PROTEIN 2A-RELATED"/>
    <property type="match status" value="1"/>
</dbReference>
<comment type="caution">
    <text evidence="5">The sequence shown here is derived from an EMBL/GenBank/DDBJ whole genome shotgun (WGS) entry which is preliminary data.</text>
</comment>
<organism evidence="5 6">
    <name type="scientific">Robbsia andropogonis</name>
    <dbReference type="NCBI Taxonomy" id="28092"/>
    <lineage>
        <taxon>Bacteria</taxon>
        <taxon>Pseudomonadati</taxon>
        <taxon>Pseudomonadota</taxon>
        <taxon>Betaproteobacteria</taxon>
        <taxon>Burkholderiales</taxon>
        <taxon>Burkholderiaceae</taxon>
        <taxon>Robbsia</taxon>
    </lineage>
</organism>
<dbReference type="GO" id="GO:0044281">
    <property type="term" value="P:small molecule metabolic process"/>
    <property type="evidence" value="ECO:0007669"/>
    <property type="project" value="UniProtKB-ARBA"/>
</dbReference>
<evidence type="ECO:0000256" key="1">
    <source>
        <dbReference type="ARBA" id="ARBA00001946"/>
    </source>
</evidence>
<name>A0A0F5JU24_9BURK</name>
<dbReference type="RefSeq" id="WP_024906067.1">
    <property type="nucleotide sequence ID" value="NZ_CADFGU010000021.1"/>
</dbReference>
<dbReference type="OrthoDB" id="9805307at2"/>
<dbReference type="FunFam" id="3.90.850.10:FF:000008">
    <property type="entry name" value="FAA hydrolase family protein"/>
    <property type="match status" value="1"/>
</dbReference>
<sequence>MKLVSIRQADGNSFGVALADGVIDLAPFASDVGSTLKEALTRNSLSAIEAISRDTQVILPWREVDLLPVVPDPEKILCVGINYMTHVKETGRDIPTKPMFFTRFADSQTAHEAPIVRPQASHKLDFEGELAVVVGRTARHVKAADAFDYVAGYSCYNDGSVRDWQRHTIQFTPGKNFPSTGSFGPWLVTADEVGDPSRLSLVTRLNGEVVQQAPLNDLIFDIPTLIEYCSTFTVLRPGDVIITGTTGGVGAFREPPLWMKPGDIVEVEISKIGVLRNPIADERA</sequence>
<proteinExistence type="inferred from homology"/>
<evidence type="ECO:0000259" key="4">
    <source>
        <dbReference type="Pfam" id="PF01557"/>
    </source>
</evidence>
<dbReference type="STRING" id="28092.WM40_24860"/>
<dbReference type="InterPro" id="IPR051121">
    <property type="entry name" value="FAH"/>
</dbReference>
<keyword evidence="5" id="KW-0413">Isomerase</keyword>
<dbReference type="SUPFAM" id="SSF56529">
    <property type="entry name" value="FAH"/>
    <property type="match status" value="1"/>
</dbReference>
<comment type="similarity">
    <text evidence="2">Belongs to the FAH family.</text>
</comment>
<feature type="domain" description="Fumarylacetoacetase-like C-terminal" evidence="4">
    <location>
        <begin position="75"/>
        <end position="279"/>
    </location>
</feature>
<dbReference type="AlphaFoldDB" id="A0A0F5JU24"/>
<protein>
    <submittedName>
        <fullName evidence="5">5-carboxymethyl-2-hydroxymuconate isomerase</fullName>
    </submittedName>
</protein>
<evidence type="ECO:0000313" key="5">
    <source>
        <dbReference type="EMBL" id="KKB61145.1"/>
    </source>
</evidence>
<evidence type="ECO:0000256" key="3">
    <source>
        <dbReference type="ARBA" id="ARBA00022723"/>
    </source>
</evidence>
<dbReference type="GO" id="GO:0016853">
    <property type="term" value="F:isomerase activity"/>
    <property type="evidence" value="ECO:0007669"/>
    <property type="project" value="UniProtKB-KW"/>
</dbReference>
<dbReference type="GO" id="GO:0046872">
    <property type="term" value="F:metal ion binding"/>
    <property type="evidence" value="ECO:0007669"/>
    <property type="project" value="UniProtKB-KW"/>
</dbReference>
<evidence type="ECO:0000313" key="6">
    <source>
        <dbReference type="Proteomes" id="UP000033618"/>
    </source>
</evidence>
<comment type="cofactor">
    <cofactor evidence="1">
        <name>Mg(2+)</name>
        <dbReference type="ChEBI" id="CHEBI:18420"/>
    </cofactor>
</comment>
<dbReference type="Pfam" id="PF01557">
    <property type="entry name" value="FAA_hydrolase"/>
    <property type="match status" value="1"/>
</dbReference>